<dbReference type="EMBL" id="PVTF01000009">
    <property type="protein sequence ID" value="PRY37973.1"/>
    <property type="molecule type" value="Genomic_DNA"/>
</dbReference>
<protein>
    <submittedName>
        <fullName evidence="2">Uncharacterized protein</fullName>
    </submittedName>
</protein>
<dbReference type="OrthoDB" id="3690694at2"/>
<keyword evidence="1" id="KW-0812">Transmembrane</keyword>
<reference evidence="2 3" key="1">
    <citation type="submission" date="2018-03" db="EMBL/GenBank/DDBJ databases">
        <title>Genomic Encyclopedia of Archaeal and Bacterial Type Strains, Phase II (KMG-II): from individual species to whole genera.</title>
        <authorList>
            <person name="Goeker M."/>
        </authorList>
    </citation>
    <scope>NUCLEOTIDE SEQUENCE [LARGE SCALE GENOMIC DNA]</scope>
    <source>
        <strain evidence="2 3">DSM 44720</strain>
    </source>
</reference>
<feature type="transmembrane region" description="Helical" evidence="1">
    <location>
        <begin position="12"/>
        <end position="28"/>
    </location>
</feature>
<proteinExistence type="predicted"/>
<gene>
    <name evidence="2" type="ORF">CLV43_109193</name>
</gene>
<organism evidence="2 3">
    <name type="scientific">Umezawaea tangerina</name>
    <dbReference type="NCBI Taxonomy" id="84725"/>
    <lineage>
        <taxon>Bacteria</taxon>
        <taxon>Bacillati</taxon>
        <taxon>Actinomycetota</taxon>
        <taxon>Actinomycetes</taxon>
        <taxon>Pseudonocardiales</taxon>
        <taxon>Pseudonocardiaceae</taxon>
        <taxon>Umezawaea</taxon>
    </lineage>
</organism>
<keyword evidence="1" id="KW-0472">Membrane</keyword>
<name>A0A2T0SX96_9PSEU</name>
<accession>A0A2T0SX96</accession>
<evidence type="ECO:0000313" key="3">
    <source>
        <dbReference type="Proteomes" id="UP000239494"/>
    </source>
</evidence>
<evidence type="ECO:0000313" key="2">
    <source>
        <dbReference type="EMBL" id="PRY37973.1"/>
    </source>
</evidence>
<evidence type="ECO:0000256" key="1">
    <source>
        <dbReference type="SAM" id="Phobius"/>
    </source>
</evidence>
<keyword evidence="1" id="KW-1133">Transmembrane helix</keyword>
<dbReference type="RefSeq" id="WP_106190945.1">
    <property type="nucleotide sequence ID" value="NZ_PVTF01000009.1"/>
</dbReference>
<comment type="caution">
    <text evidence="2">The sequence shown here is derived from an EMBL/GenBank/DDBJ whole genome shotgun (WGS) entry which is preliminary data.</text>
</comment>
<dbReference type="AlphaFoldDB" id="A0A2T0SX96"/>
<dbReference type="Proteomes" id="UP000239494">
    <property type="component" value="Unassembled WGS sequence"/>
</dbReference>
<sequence length="189" mass="20646">MATSSYLGSTRNIVGCVGGLLGLGLHFAGVAGTYWLAVVVGLYGVGALLAPPDRVTLVTDPTQDAERLRQDLEALVAHVRTARVPSEALPRLDRVADVLRGLLDRPHDLRADPDAMHTATRVIGTDLPLAVQTYLAMPWWYAAARNADSELLRQLDLLAADVVRTAEGFHSADARRQTDHTRYLEDRDR</sequence>
<keyword evidence="3" id="KW-1185">Reference proteome</keyword>